<evidence type="ECO:0000313" key="2">
    <source>
        <dbReference type="EMBL" id="MFC3970802.1"/>
    </source>
</evidence>
<organism evidence="2 3">
    <name type="scientific">Rhizobium lemnae</name>
    <dbReference type="NCBI Taxonomy" id="1214924"/>
    <lineage>
        <taxon>Bacteria</taxon>
        <taxon>Pseudomonadati</taxon>
        <taxon>Pseudomonadota</taxon>
        <taxon>Alphaproteobacteria</taxon>
        <taxon>Hyphomicrobiales</taxon>
        <taxon>Rhizobiaceae</taxon>
        <taxon>Rhizobium/Agrobacterium group</taxon>
        <taxon>Rhizobium</taxon>
    </lineage>
</organism>
<comment type="caution">
    <text evidence="2">The sequence shown here is derived from an EMBL/GenBank/DDBJ whole genome shotgun (WGS) entry which is preliminary data.</text>
</comment>
<protein>
    <submittedName>
        <fullName evidence="2">Uncharacterized protein</fullName>
    </submittedName>
</protein>
<dbReference type="Proteomes" id="UP001595697">
    <property type="component" value="Unassembled WGS sequence"/>
</dbReference>
<dbReference type="RefSeq" id="WP_247262251.1">
    <property type="nucleotide sequence ID" value="NZ_JALJQZ010000041.1"/>
</dbReference>
<keyword evidence="1" id="KW-0732">Signal</keyword>
<dbReference type="EMBL" id="JBHSBD010000126">
    <property type="protein sequence ID" value="MFC3970802.1"/>
    <property type="molecule type" value="Genomic_DNA"/>
</dbReference>
<keyword evidence="3" id="KW-1185">Reference proteome</keyword>
<proteinExistence type="predicted"/>
<name>A0ABV8EGE9_9HYPH</name>
<feature type="signal peptide" evidence="1">
    <location>
        <begin position="1"/>
        <end position="20"/>
    </location>
</feature>
<evidence type="ECO:0000256" key="1">
    <source>
        <dbReference type="SAM" id="SignalP"/>
    </source>
</evidence>
<sequence>MLRHCLAALALLMPSATVYAAEPAQKIWLFNGTAIDNSIKCDLASAARSGRYKILPNLMKARVTVNVEKSNNVESKLVLKFPWLEIGGSSGNATGNTMKNDYEATFNISGENSVNCRKNNQFTTGNLECLKDALRRLAEFDDVKATCERIFTATYTGSASAKLPAWKIEIGPDLSAKNSVSYKVNLIIPASKAKAAQ</sequence>
<gene>
    <name evidence="2" type="ORF">ACFOVS_22270</name>
</gene>
<accession>A0ABV8EGE9</accession>
<reference evidence="3" key="1">
    <citation type="journal article" date="2019" name="Int. J. Syst. Evol. Microbiol.">
        <title>The Global Catalogue of Microorganisms (GCM) 10K type strain sequencing project: providing services to taxonomists for standard genome sequencing and annotation.</title>
        <authorList>
            <consortium name="The Broad Institute Genomics Platform"/>
            <consortium name="The Broad Institute Genome Sequencing Center for Infectious Disease"/>
            <person name="Wu L."/>
            <person name="Ma J."/>
        </authorList>
    </citation>
    <scope>NUCLEOTIDE SEQUENCE [LARGE SCALE GENOMIC DNA]</scope>
    <source>
        <strain evidence="3">TBRC 5781</strain>
    </source>
</reference>
<feature type="chain" id="PRO_5045927134" evidence="1">
    <location>
        <begin position="21"/>
        <end position="197"/>
    </location>
</feature>
<evidence type="ECO:0000313" key="3">
    <source>
        <dbReference type="Proteomes" id="UP001595697"/>
    </source>
</evidence>